<sequence length="59" mass="6202">MGLDDIVNKAKDALGGEEAAEDKIDQAANLLKDKAPDQYDATIDKVADAAKAKIDTNGQ</sequence>
<protein>
    <submittedName>
        <fullName evidence="1">Antitoxin</fullName>
    </submittedName>
</protein>
<dbReference type="Pfam" id="PF14013">
    <property type="entry name" value="MT0933_antitox"/>
    <property type="match status" value="1"/>
</dbReference>
<gene>
    <name evidence="1" type="ORF">FH969_11635</name>
</gene>
<dbReference type="Proteomes" id="UP000313849">
    <property type="component" value="Unassembled WGS sequence"/>
</dbReference>
<reference evidence="1 2" key="1">
    <citation type="submission" date="2019-06" db="EMBL/GenBank/DDBJ databases">
        <title>Draft genome sequence of Miniimonas arenae KCTC 19750T isolated from sea sand.</title>
        <authorList>
            <person name="Park S.-J."/>
        </authorList>
    </citation>
    <scope>NUCLEOTIDE SEQUENCE [LARGE SCALE GENOMIC DNA]</scope>
    <source>
        <strain evidence="1 2">KCTC 19750</strain>
    </source>
</reference>
<dbReference type="InterPro" id="IPR028037">
    <property type="entry name" value="Antitoxin_Rv0909/MT0933"/>
</dbReference>
<dbReference type="EMBL" id="VENP01000048">
    <property type="protein sequence ID" value="TNU73402.1"/>
    <property type="molecule type" value="Genomic_DNA"/>
</dbReference>
<dbReference type="RefSeq" id="WP_108720074.1">
    <property type="nucleotide sequence ID" value="NZ_DAMDJA010000291.1"/>
</dbReference>
<comment type="caution">
    <text evidence="1">The sequence shown here is derived from an EMBL/GenBank/DDBJ whole genome shotgun (WGS) entry which is preliminary data.</text>
</comment>
<dbReference type="AlphaFoldDB" id="A0A5C5BBH2"/>
<organism evidence="1 2">
    <name type="scientific">Miniimonas arenae</name>
    <dbReference type="NCBI Taxonomy" id="676201"/>
    <lineage>
        <taxon>Bacteria</taxon>
        <taxon>Bacillati</taxon>
        <taxon>Actinomycetota</taxon>
        <taxon>Actinomycetes</taxon>
        <taxon>Micrococcales</taxon>
        <taxon>Beutenbergiaceae</taxon>
        <taxon>Miniimonas</taxon>
    </lineage>
</organism>
<accession>A0A5C5BBH2</accession>
<dbReference type="OrthoDB" id="4828905at2"/>
<proteinExistence type="predicted"/>
<evidence type="ECO:0000313" key="2">
    <source>
        <dbReference type="Proteomes" id="UP000313849"/>
    </source>
</evidence>
<name>A0A5C5BBH2_9MICO</name>
<evidence type="ECO:0000313" key="1">
    <source>
        <dbReference type="EMBL" id="TNU73402.1"/>
    </source>
</evidence>
<keyword evidence="2" id="KW-1185">Reference proteome</keyword>